<dbReference type="PROSITE" id="PS51257">
    <property type="entry name" value="PROKAR_LIPOPROTEIN"/>
    <property type="match status" value="1"/>
</dbReference>
<keyword evidence="1" id="KW-0732">Signal</keyword>
<gene>
    <name evidence="2" type="ORF">ACFSJU_09495</name>
</gene>
<accession>A0ABW4ZKR3</accession>
<dbReference type="RefSeq" id="WP_255903241.1">
    <property type="nucleotide sequence ID" value="NZ_JAFMZO010000003.1"/>
</dbReference>
<reference evidence="3" key="1">
    <citation type="journal article" date="2019" name="Int. J. Syst. Evol. Microbiol.">
        <title>The Global Catalogue of Microorganisms (GCM) 10K type strain sequencing project: providing services to taxonomists for standard genome sequencing and annotation.</title>
        <authorList>
            <consortium name="The Broad Institute Genomics Platform"/>
            <consortium name="The Broad Institute Genome Sequencing Center for Infectious Disease"/>
            <person name="Wu L."/>
            <person name="Ma J."/>
        </authorList>
    </citation>
    <scope>NUCLEOTIDE SEQUENCE [LARGE SCALE GENOMIC DNA]</scope>
    <source>
        <strain evidence="3">KCTC 42217</strain>
    </source>
</reference>
<dbReference type="PANTHER" id="PTHR37833:SF1">
    <property type="entry name" value="SIGNAL PEPTIDE PROTEIN"/>
    <property type="match status" value="1"/>
</dbReference>
<evidence type="ECO:0000313" key="3">
    <source>
        <dbReference type="Proteomes" id="UP001597387"/>
    </source>
</evidence>
<name>A0ABW4ZKR3_9SPHI</name>
<organism evidence="2 3">
    <name type="scientific">Paradesertivirga mongoliensis</name>
    <dbReference type="NCBI Taxonomy" id="2100740"/>
    <lineage>
        <taxon>Bacteria</taxon>
        <taxon>Pseudomonadati</taxon>
        <taxon>Bacteroidota</taxon>
        <taxon>Sphingobacteriia</taxon>
        <taxon>Sphingobacteriales</taxon>
        <taxon>Sphingobacteriaceae</taxon>
        <taxon>Paradesertivirga</taxon>
    </lineage>
</organism>
<protein>
    <submittedName>
        <fullName evidence="2">DUF1573 domain-containing protein</fullName>
    </submittedName>
</protein>
<proteinExistence type="predicted"/>
<evidence type="ECO:0000313" key="2">
    <source>
        <dbReference type="EMBL" id="MFD2162623.1"/>
    </source>
</evidence>
<dbReference type="Proteomes" id="UP001597387">
    <property type="component" value="Unassembled WGS sequence"/>
</dbReference>
<dbReference type="InterPro" id="IPR011467">
    <property type="entry name" value="DUF1573"/>
</dbReference>
<dbReference type="EMBL" id="JBHUHZ010000001">
    <property type="protein sequence ID" value="MFD2162623.1"/>
    <property type="molecule type" value="Genomic_DNA"/>
</dbReference>
<keyword evidence="3" id="KW-1185">Reference proteome</keyword>
<dbReference type="Pfam" id="PF07610">
    <property type="entry name" value="DUF1573"/>
    <property type="match status" value="1"/>
</dbReference>
<sequence length="146" mass="15245">MKKAVLIFIAASAMLISCNNSATTSTESGANNEAAVKGASITFQKNNFDFGKIPEGQKVTHEFEFVNNGSEPLIISNATASCGCTIPEYPKEPIAPGKTGVIKVVFDSSGRPGMQNKIVSVTSNANPSLTEIYLTGEVMAKAAAAK</sequence>
<comment type="caution">
    <text evidence="2">The sequence shown here is derived from an EMBL/GenBank/DDBJ whole genome shotgun (WGS) entry which is preliminary data.</text>
</comment>
<evidence type="ECO:0000256" key="1">
    <source>
        <dbReference type="SAM" id="SignalP"/>
    </source>
</evidence>
<dbReference type="InterPro" id="IPR013783">
    <property type="entry name" value="Ig-like_fold"/>
</dbReference>
<feature type="chain" id="PRO_5046912585" evidence="1">
    <location>
        <begin position="23"/>
        <end position="146"/>
    </location>
</feature>
<dbReference type="Gene3D" id="2.60.40.10">
    <property type="entry name" value="Immunoglobulins"/>
    <property type="match status" value="1"/>
</dbReference>
<feature type="signal peptide" evidence="1">
    <location>
        <begin position="1"/>
        <end position="22"/>
    </location>
</feature>
<dbReference type="PANTHER" id="PTHR37833">
    <property type="entry name" value="LIPOPROTEIN-RELATED"/>
    <property type="match status" value="1"/>
</dbReference>